<gene>
    <name evidence="12" type="primary">fluC</name>
    <name evidence="12" type="synonym">crcB</name>
    <name evidence="13" type="ORF">GGD90_001300</name>
</gene>
<dbReference type="GO" id="GO:0005886">
    <property type="term" value="C:plasma membrane"/>
    <property type="evidence" value="ECO:0007669"/>
    <property type="project" value="UniProtKB-SubCell"/>
</dbReference>
<evidence type="ECO:0000256" key="9">
    <source>
        <dbReference type="ARBA" id="ARBA00023303"/>
    </source>
</evidence>
<reference evidence="13 14" key="1">
    <citation type="submission" date="2020-08" db="EMBL/GenBank/DDBJ databases">
        <title>Genome sequencing of Purple Non-Sulfur Bacteria from various extreme environments.</title>
        <authorList>
            <person name="Mayer M."/>
        </authorList>
    </citation>
    <scope>NUCLEOTIDE SEQUENCE [LARGE SCALE GENOMIC DNA]</scope>
    <source>
        <strain evidence="13 14">2761</strain>
    </source>
</reference>
<sequence>MNLLAFAVIGIGAACGAWLRWLLGLALNPLFLALPLGTLAANLIGGYLIGVALGFFHQYADLAPEMKLLVITGFLGGLTTFSTFSAEVVERLLAGQPAWAMTLAGIHLFGSLSMTWLGLYSIGANRLWS</sequence>
<evidence type="ECO:0000256" key="12">
    <source>
        <dbReference type="HAMAP-Rule" id="MF_00454"/>
    </source>
</evidence>
<dbReference type="NCBIfam" id="TIGR00494">
    <property type="entry name" value="crcB"/>
    <property type="match status" value="1"/>
</dbReference>
<dbReference type="NCBIfam" id="NF010792">
    <property type="entry name" value="PRK14196.1"/>
    <property type="match status" value="1"/>
</dbReference>
<dbReference type="PANTHER" id="PTHR28259">
    <property type="entry name" value="FLUORIDE EXPORT PROTEIN 1-RELATED"/>
    <property type="match status" value="1"/>
</dbReference>
<keyword evidence="2 12" id="KW-1003">Cell membrane</keyword>
<keyword evidence="5 12" id="KW-1133">Transmembrane helix</keyword>
<keyword evidence="6 12" id="KW-0915">Sodium</keyword>
<dbReference type="HAMAP" id="MF_00454">
    <property type="entry name" value="FluC"/>
    <property type="match status" value="1"/>
</dbReference>
<dbReference type="PANTHER" id="PTHR28259:SF1">
    <property type="entry name" value="FLUORIDE EXPORT PROTEIN 1-RELATED"/>
    <property type="match status" value="1"/>
</dbReference>
<dbReference type="EMBL" id="JACIGE010000003">
    <property type="protein sequence ID" value="MBB4246937.1"/>
    <property type="molecule type" value="Genomic_DNA"/>
</dbReference>
<feature type="transmembrane region" description="Helical" evidence="12">
    <location>
        <begin position="32"/>
        <end position="56"/>
    </location>
</feature>
<evidence type="ECO:0000256" key="4">
    <source>
        <dbReference type="ARBA" id="ARBA00022692"/>
    </source>
</evidence>
<keyword evidence="8 12" id="KW-0472">Membrane</keyword>
<accession>A0A840FXT9</accession>
<feature type="transmembrane region" description="Helical" evidence="12">
    <location>
        <begin position="98"/>
        <end position="119"/>
    </location>
</feature>
<feature type="binding site" evidence="12">
    <location>
        <position position="79"/>
    </location>
    <ligand>
        <name>Na(+)</name>
        <dbReference type="ChEBI" id="CHEBI:29101"/>
        <note>structural</note>
    </ligand>
</feature>
<dbReference type="AlphaFoldDB" id="A0A840FXT9"/>
<evidence type="ECO:0000256" key="5">
    <source>
        <dbReference type="ARBA" id="ARBA00022989"/>
    </source>
</evidence>
<dbReference type="GO" id="GO:0062054">
    <property type="term" value="F:fluoride channel activity"/>
    <property type="evidence" value="ECO:0007669"/>
    <property type="project" value="UniProtKB-UniRule"/>
</dbReference>
<keyword evidence="7 12" id="KW-0406">Ion transport</keyword>
<evidence type="ECO:0000256" key="2">
    <source>
        <dbReference type="ARBA" id="ARBA00022475"/>
    </source>
</evidence>
<comment type="function">
    <text evidence="12">Fluoride-specific ion channel. Important for reducing fluoride concentration in the cell, thus reducing its toxicity.</text>
</comment>
<evidence type="ECO:0000256" key="1">
    <source>
        <dbReference type="ARBA" id="ARBA00004651"/>
    </source>
</evidence>
<keyword evidence="14" id="KW-1185">Reference proteome</keyword>
<feature type="transmembrane region" description="Helical" evidence="12">
    <location>
        <begin position="68"/>
        <end position="86"/>
    </location>
</feature>
<dbReference type="GO" id="GO:0140114">
    <property type="term" value="P:cellular detoxification of fluoride"/>
    <property type="evidence" value="ECO:0007669"/>
    <property type="project" value="UniProtKB-UniRule"/>
</dbReference>
<dbReference type="InterPro" id="IPR003691">
    <property type="entry name" value="FluC"/>
</dbReference>
<evidence type="ECO:0000313" key="14">
    <source>
        <dbReference type="Proteomes" id="UP000587070"/>
    </source>
</evidence>
<dbReference type="Pfam" id="PF02537">
    <property type="entry name" value="CRCB"/>
    <property type="match status" value="1"/>
</dbReference>
<comment type="similarity">
    <text evidence="10 12">Belongs to the fluoride channel Fluc/FEX (TC 1.A.43) family.</text>
</comment>
<keyword evidence="9 12" id="KW-0407">Ion channel</keyword>
<evidence type="ECO:0000256" key="7">
    <source>
        <dbReference type="ARBA" id="ARBA00023065"/>
    </source>
</evidence>
<organism evidence="13 14">
    <name type="scientific">Rhodocyclus tenuis</name>
    <name type="common">Rhodospirillum tenue</name>
    <dbReference type="NCBI Taxonomy" id="1066"/>
    <lineage>
        <taxon>Bacteria</taxon>
        <taxon>Pseudomonadati</taxon>
        <taxon>Pseudomonadota</taxon>
        <taxon>Betaproteobacteria</taxon>
        <taxon>Rhodocyclales</taxon>
        <taxon>Rhodocyclaceae</taxon>
        <taxon>Rhodocyclus</taxon>
    </lineage>
</organism>
<evidence type="ECO:0000313" key="13">
    <source>
        <dbReference type="EMBL" id="MBB4246937.1"/>
    </source>
</evidence>
<dbReference type="GO" id="GO:0046872">
    <property type="term" value="F:metal ion binding"/>
    <property type="evidence" value="ECO:0007669"/>
    <property type="project" value="UniProtKB-KW"/>
</dbReference>
<protein>
    <recommendedName>
        <fullName evidence="12">Fluoride-specific ion channel FluC</fullName>
    </recommendedName>
</protein>
<comment type="caution">
    <text evidence="13">The sequence shown here is derived from an EMBL/GenBank/DDBJ whole genome shotgun (WGS) entry which is preliminary data.</text>
</comment>
<keyword evidence="4 12" id="KW-0812">Transmembrane</keyword>
<comment type="activity regulation">
    <text evidence="12">Na(+) is not transported, but it plays an essential structural role and its presence is essential for fluoride channel function.</text>
</comment>
<evidence type="ECO:0000256" key="3">
    <source>
        <dbReference type="ARBA" id="ARBA00022519"/>
    </source>
</evidence>
<keyword evidence="12" id="KW-0479">Metal-binding</keyword>
<evidence type="ECO:0000256" key="10">
    <source>
        <dbReference type="ARBA" id="ARBA00035120"/>
    </source>
</evidence>
<feature type="binding site" evidence="12">
    <location>
        <position position="76"/>
    </location>
    <ligand>
        <name>Na(+)</name>
        <dbReference type="ChEBI" id="CHEBI:29101"/>
        <note>structural</note>
    </ligand>
</feature>
<dbReference type="Proteomes" id="UP000587070">
    <property type="component" value="Unassembled WGS sequence"/>
</dbReference>
<evidence type="ECO:0000256" key="8">
    <source>
        <dbReference type="ARBA" id="ARBA00023136"/>
    </source>
</evidence>
<evidence type="ECO:0000256" key="11">
    <source>
        <dbReference type="ARBA" id="ARBA00035585"/>
    </source>
</evidence>
<dbReference type="OrthoDB" id="9806299at2"/>
<evidence type="ECO:0000256" key="6">
    <source>
        <dbReference type="ARBA" id="ARBA00023053"/>
    </source>
</evidence>
<keyword evidence="3" id="KW-0997">Cell inner membrane</keyword>
<name>A0A840FXT9_RHOTE</name>
<keyword evidence="12" id="KW-0813">Transport</keyword>
<comment type="catalytic activity">
    <reaction evidence="11">
        <text>fluoride(in) = fluoride(out)</text>
        <dbReference type="Rhea" id="RHEA:76159"/>
        <dbReference type="ChEBI" id="CHEBI:17051"/>
    </reaction>
    <physiologicalReaction direction="left-to-right" evidence="11">
        <dbReference type="Rhea" id="RHEA:76160"/>
    </physiologicalReaction>
</comment>
<comment type="subcellular location">
    <subcellularLocation>
        <location evidence="1 12">Cell membrane</location>
        <topology evidence="1 12">Multi-pass membrane protein</topology>
    </subcellularLocation>
</comment>
<dbReference type="RefSeq" id="WP_153115430.1">
    <property type="nucleotide sequence ID" value="NZ_JACIGE010000003.1"/>
</dbReference>
<proteinExistence type="inferred from homology"/>